<keyword evidence="2" id="KW-1185">Reference proteome</keyword>
<sequence length="337" mass="40508">MTIIKFNLIENSMDSFEESINYYIKGKEYNDSRQYKYCILLLHHSAELLLKEVLRQQHDSLIFEDIDKINENNTYDKTINFSQALKRMKNACKIELEQRYLQYLDDLSKYRNRIQHYEFTIEHEYAKRIVINSFITIKYILKNILGESFEDYDGIVSLESLKELEQDKDYLQKYRKDVNNEIKRKQMEVLRLEYAPEKFLKIPCPNCSEKLLTKSNDNTIECRFCFSDYEDRNVLFGEDEMLIIRDTILRELKRRMIDINLKICPTCDYESLLYIPYKEVWECLSCNDEFISWNCDDCGETYPDRYLRLAAIFNGENHDYYSICSDCSESSQYEVLS</sequence>
<protein>
    <submittedName>
        <fullName evidence="1">Uncharacterized protein</fullName>
    </submittedName>
</protein>
<dbReference type="OrthoDB" id="1753424at2"/>
<organism evidence="1 2">
    <name type="scientific">Natranaerobius thermophilus (strain ATCC BAA-1301 / DSM 18059 / JW/NM-WN-LF)</name>
    <dbReference type="NCBI Taxonomy" id="457570"/>
    <lineage>
        <taxon>Bacteria</taxon>
        <taxon>Bacillati</taxon>
        <taxon>Bacillota</taxon>
        <taxon>Clostridia</taxon>
        <taxon>Natranaerobiales</taxon>
        <taxon>Natranaerobiaceae</taxon>
        <taxon>Natranaerobius</taxon>
    </lineage>
</organism>
<reference evidence="1 2" key="2">
    <citation type="journal article" date="2011" name="J. Bacteriol.">
        <title>Complete genome sequence of the anaerobic, halophilic alkalithermophile Natranaerobius thermophilus JW/NM-WN-LF.</title>
        <authorList>
            <person name="Zhao B."/>
            <person name="Mesbah N.M."/>
            <person name="Dalin E."/>
            <person name="Goodwin L."/>
            <person name="Nolan M."/>
            <person name="Pitluck S."/>
            <person name="Chertkov O."/>
            <person name="Brettin T.S."/>
            <person name="Han J."/>
            <person name="Larimer F.W."/>
            <person name="Land M.L."/>
            <person name="Hauser L."/>
            <person name="Kyrpides N."/>
            <person name="Wiegel J."/>
        </authorList>
    </citation>
    <scope>NUCLEOTIDE SEQUENCE [LARGE SCALE GENOMIC DNA]</scope>
    <source>
        <strain evidence="2">ATCC BAA-1301 / DSM 18059 / JW/NM-WN-LF</strain>
    </source>
</reference>
<gene>
    <name evidence="1" type="ordered locus">Nther_1514</name>
</gene>
<dbReference type="HOGENOM" id="CLU_808416_0_0_9"/>
<dbReference type="AlphaFoldDB" id="B2A3Z3"/>
<dbReference type="STRING" id="457570.Nther_1514"/>
<accession>B2A3Z3</accession>
<evidence type="ECO:0000313" key="1">
    <source>
        <dbReference type="EMBL" id="ACB85095.1"/>
    </source>
</evidence>
<dbReference type="RefSeq" id="WP_012447967.1">
    <property type="nucleotide sequence ID" value="NC_010718.1"/>
</dbReference>
<name>B2A3Z3_NATTJ</name>
<dbReference type="EMBL" id="CP001034">
    <property type="protein sequence ID" value="ACB85095.1"/>
    <property type="molecule type" value="Genomic_DNA"/>
</dbReference>
<dbReference type="eggNOG" id="COG0675">
    <property type="taxonomic scope" value="Bacteria"/>
</dbReference>
<evidence type="ECO:0000313" key="2">
    <source>
        <dbReference type="Proteomes" id="UP000001683"/>
    </source>
</evidence>
<reference evidence="1 2" key="1">
    <citation type="submission" date="2008-04" db="EMBL/GenBank/DDBJ databases">
        <title>Complete sequence of chromosome of Natranaerobius thermophilus JW/NM-WN-LF.</title>
        <authorList>
            <consortium name="US DOE Joint Genome Institute"/>
            <person name="Copeland A."/>
            <person name="Lucas S."/>
            <person name="Lapidus A."/>
            <person name="Glavina del Rio T."/>
            <person name="Dalin E."/>
            <person name="Tice H."/>
            <person name="Bruce D."/>
            <person name="Goodwin L."/>
            <person name="Pitluck S."/>
            <person name="Chertkov O."/>
            <person name="Brettin T."/>
            <person name="Detter J.C."/>
            <person name="Han C."/>
            <person name="Kuske C.R."/>
            <person name="Schmutz J."/>
            <person name="Larimer F."/>
            <person name="Land M."/>
            <person name="Hauser L."/>
            <person name="Kyrpides N."/>
            <person name="Lykidis A."/>
            <person name="Mesbah N.M."/>
            <person name="Wiegel J."/>
        </authorList>
    </citation>
    <scope>NUCLEOTIDE SEQUENCE [LARGE SCALE GENOMIC DNA]</scope>
    <source>
        <strain evidence="2">ATCC BAA-1301 / DSM 18059 / JW/NM-WN-LF</strain>
    </source>
</reference>
<dbReference type="Proteomes" id="UP000001683">
    <property type="component" value="Chromosome"/>
</dbReference>
<proteinExistence type="predicted"/>
<dbReference type="InParanoid" id="B2A3Z3"/>
<dbReference type="KEGG" id="nth:Nther_1514"/>